<evidence type="ECO:0000256" key="4">
    <source>
        <dbReference type="ARBA" id="ARBA00022989"/>
    </source>
</evidence>
<dbReference type="InterPro" id="IPR011054">
    <property type="entry name" value="Rudment_hybrid_motif"/>
</dbReference>
<reference evidence="7 8" key="1">
    <citation type="journal article" date="2021" name="BMC Genomics">
        <title>Datura genome reveals duplications of psychoactive alkaloid biosynthetic genes and high mutation rate following tissue culture.</title>
        <authorList>
            <person name="Rajewski A."/>
            <person name="Carter-House D."/>
            <person name="Stajich J."/>
            <person name="Litt A."/>
        </authorList>
    </citation>
    <scope>NUCLEOTIDE SEQUENCE [LARGE SCALE GENOMIC DNA]</scope>
    <source>
        <strain evidence="7">AR-01</strain>
    </source>
</reference>
<evidence type="ECO:0000313" key="7">
    <source>
        <dbReference type="EMBL" id="MCE5167293.1"/>
    </source>
</evidence>
<dbReference type="PANTHER" id="PTHR33288:SF10">
    <property type="entry name" value="CYTOCHROME F"/>
    <property type="match status" value="1"/>
</dbReference>
<keyword evidence="4" id="KW-1133">Transmembrane helix</keyword>
<keyword evidence="8" id="KW-1185">Reference proteome</keyword>
<dbReference type="SUPFAM" id="SSF51246">
    <property type="entry name" value="Rudiment single hybrid motif"/>
    <property type="match status" value="1"/>
</dbReference>
<dbReference type="InterPro" id="IPR036826">
    <property type="entry name" value="Cyt_f_lg_dom_sf"/>
</dbReference>
<dbReference type="PANTHER" id="PTHR33288">
    <property type="match status" value="1"/>
</dbReference>
<evidence type="ECO:0000256" key="3">
    <source>
        <dbReference type="ARBA" id="ARBA00022692"/>
    </source>
</evidence>
<gene>
    <name evidence="7" type="ORF">HAX54_046863</name>
</gene>
<organism evidence="7 8">
    <name type="scientific">Datura stramonium</name>
    <name type="common">Jimsonweed</name>
    <name type="synonym">Common thornapple</name>
    <dbReference type="NCBI Taxonomy" id="4076"/>
    <lineage>
        <taxon>Eukaryota</taxon>
        <taxon>Viridiplantae</taxon>
        <taxon>Streptophyta</taxon>
        <taxon>Embryophyta</taxon>
        <taxon>Tracheophyta</taxon>
        <taxon>Spermatophyta</taxon>
        <taxon>Magnoliopsida</taxon>
        <taxon>eudicotyledons</taxon>
        <taxon>Gunneridae</taxon>
        <taxon>Pentapetalae</taxon>
        <taxon>asterids</taxon>
        <taxon>lamiids</taxon>
        <taxon>Solanales</taxon>
        <taxon>Solanaceae</taxon>
        <taxon>Solanoideae</taxon>
        <taxon>Datureae</taxon>
        <taxon>Datura</taxon>
    </lineage>
</organism>
<name>A0ABS8Y6L7_DATST</name>
<comment type="caution">
    <text evidence="7">The sequence shown here is derived from an EMBL/GenBank/DDBJ whole genome shotgun (WGS) entry which is preliminary data.</text>
</comment>
<evidence type="ECO:0000256" key="1">
    <source>
        <dbReference type="ARBA" id="ARBA00004370"/>
    </source>
</evidence>
<keyword evidence="5" id="KW-0793">Thylakoid</keyword>
<sequence length="105" mass="11782">MSFSLASEGRQVIDIIPPGPELLISEGESIKFIERILQDNGFPRVFEEVVRIPYDMQLKQVLANDVRGRVVSWSSAGIRPWKQEVLVREIERQGGTAPNQGSGYV</sequence>
<dbReference type="Gene3D" id="2.60.40.830">
    <property type="entry name" value="Cytochrome f large domain"/>
    <property type="match status" value="1"/>
</dbReference>
<dbReference type="EMBL" id="JACEIK010074619">
    <property type="protein sequence ID" value="MCE5167293.1"/>
    <property type="molecule type" value="Genomic_DNA"/>
</dbReference>
<dbReference type="Proteomes" id="UP000823775">
    <property type="component" value="Unassembled WGS sequence"/>
</dbReference>
<keyword evidence="6" id="KW-0472">Membrane</keyword>
<accession>A0ABS8Y6L7</accession>
<evidence type="ECO:0000313" key="8">
    <source>
        <dbReference type="Proteomes" id="UP000823775"/>
    </source>
</evidence>
<evidence type="ECO:0000256" key="5">
    <source>
        <dbReference type="ARBA" id="ARBA00023078"/>
    </source>
</evidence>
<dbReference type="Gene3D" id="2.40.50.100">
    <property type="match status" value="1"/>
</dbReference>
<protein>
    <submittedName>
        <fullName evidence="7">Uncharacterized protein</fullName>
    </submittedName>
</protein>
<proteinExistence type="predicted"/>
<evidence type="ECO:0000256" key="6">
    <source>
        <dbReference type="ARBA" id="ARBA00023136"/>
    </source>
</evidence>
<keyword evidence="3" id="KW-0812">Transmembrane</keyword>
<evidence type="ECO:0000256" key="2">
    <source>
        <dbReference type="ARBA" id="ARBA00022531"/>
    </source>
</evidence>
<keyword evidence="2" id="KW-0602">Photosynthesis</keyword>
<comment type="subcellular location">
    <subcellularLocation>
        <location evidence="1">Membrane</location>
    </subcellularLocation>
</comment>
<feature type="non-terminal residue" evidence="7">
    <location>
        <position position="105"/>
    </location>
</feature>